<dbReference type="PANTHER" id="PTHR10201">
    <property type="entry name" value="MATRIX METALLOPROTEINASE"/>
    <property type="match status" value="1"/>
</dbReference>
<keyword evidence="1" id="KW-0645">Protease</keyword>
<dbReference type="GO" id="GO:0006508">
    <property type="term" value="P:proteolysis"/>
    <property type="evidence" value="ECO:0007669"/>
    <property type="project" value="UniProtKB-KW"/>
</dbReference>
<evidence type="ECO:0000313" key="9">
    <source>
        <dbReference type="RefSeq" id="XP_055358071.1"/>
    </source>
</evidence>
<dbReference type="GO" id="GO:0004222">
    <property type="term" value="F:metalloendopeptidase activity"/>
    <property type="evidence" value="ECO:0007669"/>
    <property type="project" value="InterPro"/>
</dbReference>
<sequence length="128" mass="14504">MAKVAGKDKQFAEARSYLKKFFNLTEESGPAVRRGLNPVTIKLTEMQKFFGLKITRTPDSDTLAMMKKPRCGIPDGAVARFSIFGKKLKWEKNSLTYRIVNYTPDMSNAEVDDSIDKALQVWSRVIPL</sequence>
<protein>
    <submittedName>
        <fullName evidence="9">LOW QUALITY PROTEIN: interstitial collagenase-like</fullName>
    </submittedName>
</protein>
<dbReference type="GeneID" id="129602966"/>
<dbReference type="InterPro" id="IPR036366">
    <property type="entry name" value="PGBDSf"/>
</dbReference>
<dbReference type="GO" id="GO:0031012">
    <property type="term" value="C:extracellular matrix"/>
    <property type="evidence" value="ECO:0007669"/>
    <property type="project" value="InterPro"/>
</dbReference>
<evidence type="ECO:0000256" key="6">
    <source>
        <dbReference type="PIRSR" id="PIRSR621190-5"/>
    </source>
</evidence>
<comment type="cofactor">
    <cofactor evidence="5">
        <name>Ca(2+)</name>
        <dbReference type="ChEBI" id="CHEBI:29108"/>
    </cofactor>
    <text evidence="5">Can bind about 5 Ca(2+) ions per subunit.</text>
</comment>
<evidence type="ECO:0000256" key="1">
    <source>
        <dbReference type="ARBA" id="ARBA00022670"/>
    </source>
</evidence>
<comment type="cofactor">
    <cofactor evidence="5">
        <name>Zn(2+)</name>
        <dbReference type="ChEBI" id="CHEBI:29105"/>
    </cofactor>
    <text evidence="5">Binds 2 Zn(2+) ions per subunit.</text>
</comment>
<keyword evidence="5" id="KW-0106">Calcium</keyword>
<keyword evidence="3" id="KW-0378">Hydrolase</keyword>
<gene>
    <name evidence="9" type="primary">LOC129602966</name>
</gene>
<dbReference type="PANTHER" id="PTHR10201:SF151">
    <property type="entry name" value="INTERSTITIAL COLLAGENASE"/>
    <property type="match status" value="1"/>
</dbReference>
<dbReference type="InterPro" id="IPR024079">
    <property type="entry name" value="MetalloPept_cat_dom_sf"/>
</dbReference>
<dbReference type="Gene3D" id="3.40.390.10">
    <property type="entry name" value="Collagenase (Catalytic Domain)"/>
    <property type="match status" value="1"/>
</dbReference>
<reference evidence="9" key="1">
    <citation type="submission" date="2025-08" db="UniProtKB">
        <authorList>
            <consortium name="RefSeq"/>
        </authorList>
    </citation>
    <scope>IDENTIFICATION</scope>
</reference>
<proteinExistence type="predicted"/>
<feature type="binding site" evidence="5">
    <location>
        <position position="105"/>
    </location>
    <ligand>
        <name>Ca(2+)</name>
        <dbReference type="ChEBI" id="CHEBI:29108"/>
        <label>1</label>
    </ligand>
</feature>
<accession>A0A9W2X8L5</accession>
<dbReference type="SUPFAM" id="SSF47090">
    <property type="entry name" value="PGBD-like"/>
    <property type="match status" value="1"/>
</dbReference>
<dbReference type="GO" id="GO:0008270">
    <property type="term" value="F:zinc ion binding"/>
    <property type="evidence" value="ECO:0007669"/>
    <property type="project" value="InterPro"/>
</dbReference>
<dbReference type="AlphaFoldDB" id="A0A9W2X8L5"/>
<evidence type="ECO:0000259" key="7">
    <source>
        <dbReference type="Pfam" id="PF00413"/>
    </source>
</evidence>
<dbReference type="InterPro" id="IPR001818">
    <property type="entry name" value="Pept_M10_metallopeptidase"/>
</dbReference>
<evidence type="ECO:0000256" key="4">
    <source>
        <dbReference type="ARBA" id="ARBA00022833"/>
    </source>
</evidence>
<dbReference type="RefSeq" id="XP_055358071.1">
    <property type="nucleotide sequence ID" value="XM_055502096.1"/>
</dbReference>
<dbReference type="Gene3D" id="1.10.101.10">
    <property type="entry name" value="PGBD-like superfamily/PGBD"/>
    <property type="match status" value="1"/>
</dbReference>
<feature type="short sequence motif" description="Cysteine switch" evidence="6">
    <location>
        <begin position="69"/>
        <end position="78"/>
    </location>
</feature>
<keyword evidence="4 5" id="KW-0862">Zinc</keyword>
<feature type="non-terminal residue" evidence="9">
    <location>
        <position position="128"/>
    </location>
</feature>
<feature type="binding site" description="in inhibited form" evidence="5">
    <location>
        <position position="71"/>
    </location>
    <ligand>
        <name>Zn(2+)</name>
        <dbReference type="ChEBI" id="CHEBI:29105"/>
        <label>2</label>
        <note>catalytic</note>
    </ligand>
</feature>
<dbReference type="PRINTS" id="PR00138">
    <property type="entry name" value="MATRIXIN"/>
</dbReference>
<dbReference type="Proteomes" id="UP000515150">
    <property type="component" value="Chromosome 14"/>
</dbReference>
<dbReference type="GO" id="GO:0030198">
    <property type="term" value="P:extracellular matrix organization"/>
    <property type="evidence" value="ECO:0007669"/>
    <property type="project" value="TreeGrafter"/>
</dbReference>
<evidence type="ECO:0000256" key="2">
    <source>
        <dbReference type="ARBA" id="ARBA00022723"/>
    </source>
</evidence>
<dbReference type="SUPFAM" id="SSF55486">
    <property type="entry name" value="Metalloproteases ('zincins'), catalytic domain"/>
    <property type="match status" value="1"/>
</dbReference>
<dbReference type="InterPro" id="IPR036365">
    <property type="entry name" value="PGBD-like_sf"/>
</dbReference>
<name>A0A9W2X8L5_BETSP</name>
<dbReference type="Pfam" id="PF00413">
    <property type="entry name" value="Peptidase_M10"/>
    <property type="match status" value="1"/>
</dbReference>
<dbReference type="GO" id="GO:0030574">
    <property type="term" value="P:collagen catabolic process"/>
    <property type="evidence" value="ECO:0007669"/>
    <property type="project" value="TreeGrafter"/>
</dbReference>
<keyword evidence="8" id="KW-1185">Reference proteome</keyword>
<dbReference type="InterPro" id="IPR021190">
    <property type="entry name" value="Pept_M10A"/>
</dbReference>
<dbReference type="OrthoDB" id="406838at2759"/>
<evidence type="ECO:0000313" key="8">
    <source>
        <dbReference type="Proteomes" id="UP000515150"/>
    </source>
</evidence>
<keyword evidence="2 5" id="KW-0479">Metal-binding</keyword>
<evidence type="ECO:0000256" key="5">
    <source>
        <dbReference type="PIRSR" id="PIRSR621190-2"/>
    </source>
</evidence>
<evidence type="ECO:0000256" key="3">
    <source>
        <dbReference type="ARBA" id="ARBA00022801"/>
    </source>
</evidence>
<organism evidence="8 9">
    <name type="scientific">Betta splendens</name>
    <name type="common">Siamese fighting fish</name>
    <dbReference type="NCBI Taxonomy" id="158456"/>
    <lineage>
        <taxon>Eukaryota</taxon>
        <taxon>Metazoa</taxon>
        <taxon>Chordata</taxon>
        <taxon>Craniata</taxon>
        <taxon>Vertebrata</taxon>
        <taxon>Euteleostomi</taxon>
        <taxon>Actinopterygii</taxon>
        <taxon>Neopterygii</taxon>
        <taxon>Teleostei</taxon>
        <taxon>Neoteleostei</taxon>
        <taxon>Acanthomorphata</taxon>
        <taxon>Anabantaria</taxon>
        <taxon>Anabantiformes</taxon>
        <taxon>Anabantoidei</taxon>
        <taxon>Osphronemidae</taxon>
        <taxon>Betta</taxon>
    </lineage>
</organism>
<feature type="domain" description="Peptidase M10 metallopeptidase" evidence="7">
    <location>
        <begin position="89"/>
        <end position="128"/>
    </location>
</feature>
<dbReference type="KEGG" id="bspl:129602966"/>